<dbReference type="KEGG" id="smo:SELMODRAFT_424688"/>
<accession>D8SQR1</accession>
<proteinExistence type="predicted"/>
<evidence type="ECO:0000313" key="2">
    <source>
        <dbReference type="EMBL" id="EFJ13206.1"/>
    </source>
</evidence>
<organism evidence="3">
    <name type="scientific">Selaginella moellendorffii</name>
    <name type="common">Spikemoss</name>
    <dbReference type="NCBI Taxonomy" id="88036"/>
    <lineage>
        <taxon>Eukaryota</taxon>
        <taxon>Viridiplantae</taxon>
        <taxon>Streptophyta</taxon>
        <taxon>Embryophyta</taxon>
        <taxon>Tracheophyta</taxon>
        <taxon>Lycopodiopsida</taxon>
        <taxon>Selaginellales</taxon>
        <taxon>Selaginellaceae</taxon>
        <taxon>Selaginella</taxon>
    </lineage>
</organism>
<sequence>MGKGKEEALSSKVLDYGGQVPKEEDSGSGYGMRANAGNSSPRRSRKDDCGAISSLPEMAEYFEQSDVTARAMLIECVQSEDIGSLGPHEKAQNYIDWMTVFSVKLQNMRSSFSAAIGALMIIGLNEKYESQD</sequence>
<dbReference type="Proteomes" id="UP000001514">
    <property type="component" value="Unassembled WGS sequence"/>
</dbReference>
<keyword evidence="3" id="KW-1185">Reference proteome</keyword>
<protein>
    <submittedName>
        <fullName evidence="2">Uncharacterized protein</fullName>
    </submittedName>
</protein>
<evidence type="ECO:0000256" key="1">
    <source>
        <dbReference type="SAM" id="MobiDB-lite"/>
    </source>
</evidence>
<dbReference type="EMBL" id="GL377634">
    <property type="protein sequence ID" value="EFJ13206.1"/>
    <property type="molecule type" value="Genomic_DNA"/>
</dbReference>
<dbReference type="HOGENOM" id="CLU_1920719_0_0_1"/>
<feature type="region of interest" description="Disordered" evidence="1">
    <location>
        <begin position="1"/>
        <end position="50"/>
    </location>
</feature>
<dbReference type="AlphaFoldDB" id="D8SQR1"/>
<dbReference type="Gramene" id="EFJ13206">
    <property type="protein sequence ID" value="EFJ13206"/>
    <property type="gene ID" value="SELMODRAFT_424688"/>
</dbReference>
<name>D8SQR1_SELML</name>
<evidence type="ECO:0000313" key="3">
    <source>
        <dbReference type="Proteomes" id="UP000001514"/>
    </source>
</evidence>
<reference evidence="2 3" key="1">
    <citation type="journal article" date="2011" name="Science">
        <title>The Selaginella genome identifies genetic changes associated with the evolution of vascular plants.</title>
        <authorList>
            <person name="Banks J.A."/>
            <person name="Nishiyama T."/>
            <person name="Hasebe M."/>
            <person name="Bowman J.L."/>
            <person name="Gribskov M."/>
            <person name="dePamphilis C."/>
            <person name="Albert V.A."/>
            <person name="Aono N."/>
            <person name="Aoyama T."/>
            <person name="Ambrose B.A."/>
            <person name="Ashton N.W."/>
            <person name="Axtell M.J."/>
            <person name="Barker E."/>
            <person name="Barker M.S."/>
            <person name="Bennetzen J.L."/>
            <person name="Bonawitz N.D."/>
            <person name="Chapple C."/>
            <person name="Cheng C."/>
            <person name="Correa L.G."/>
            <person name="Dacre M."/>
            <person name="DeBarry J."/>
            <person name="Dreyer I."/>
            <person name="Elias M."/>
            <person name="Engstrom E.M."/>
            <person name="Estelle M."/>
            <person name="Feng L."/>
            <person name="Finet C."/>
            <person name="Floyd S.K."/>
            <person name="Frommer W.B."/>
            <person name="Fujita T."/>
            <person name="Gramzow L."/>
            <person name="Gutensohn M."/>
            <person name="Harholt J."/>
            <person name="Hattori M."/>
            <person name="Heyl A."/>
            <person name="Hirai T."/>
            <person name="Hiwatashi Y."/>
            <person name="Ishikawa M."/>
            <person name="Iwata M."/>
            <person name="Karol K.G."/>
            <person name="Koehler B."/>
            <person name="Kolukisaoglu U."/>
            <person name="Kubo M."/>
            <person name="Kurata T."/>
            <person name="Lalonde S."/>
            <person name="Li K."/>
            <person name="Li Y."/>
            <person name="Litt A."/>
            <person name="Lyons E."/>
            <person name="Manning G."/>
            <person name="Maruyama T."/>
            <person name="Michael T.P."/>
            <person name="Mikami K."/>
            <person name="Miyazaki S."/>
            <person name="Morinaga S."/>
            <person name="Murata T."/>
            <person name="Mueller-Roeber B."/>
            <person name="Nelson D.R."/>
            <person name="Obara M."/>
            <person name="Oguri Y."/>
            <person name="Olmstead R.G."/>
            <person name="Onodera N."/>
            <person name="Petersen B.L."/>
            <person name="Pils B."/>
            <person name="Prigge M."/>
            <person name="Rensing S.A."/>
            <person name="Riano-Pachon D.M."/>
            <person name="Roberts A.W."/>
            <person name="Sato Y."/>
            <person name="Scheller H.V."/>
            <person name="Schulz B."/>
            <person name="Schulz C."/>
            <person name="Shakirov E.V."/>
            <person name="Shibagaki N."/>
            <person name="Shinohara N."/>
            <person name="Shippen D.E."/>
            <person name="Soerensen I."/>
            <person name="Sotooka R."/>
            <person name="Sugimoto N."/>
            <person name="Sugita M."/>
            <person name="Sumikawa N."/>
            <person name="Tanurdzic M."/>
            <person name="Theissen G."/>
            <person name="Ulvskov P."/>
            <person name="Wakazuki S."/>
            <person name="Weng J.K."/>
            <person name="Willats W.W."/>
            <person name="Wipf D."/>
            <person name="Wolf P.G."/>
            <person name="Yang L."/>
            <person name="Zimmer A.D."/>
            <person name="Zhu Q."/>
            <person name="Mitros T."/>
            <person name="Hellsten U."/>
            <person name="Loque D."/>
            <person name="Otillar R."/>
            <person name="Salamov A."/>
            <person name="Schmutz J."/>
            <person name="Shapiro H."/>
            <person name="Lindquist E."/>
            <person name="Lucas S."/>
            <person name="Rokhsar D."/>
            <person name="Grigoriev I.V."/>
        </authorList>
    </citation>
    <scope>NUCLEOTIDE SEQUENCE [LARGE SCALE GENOMIC DNA]</scope>
</reference>
<gene>
    <name evidence="2" type="ORF">SELMODRAFT_424688</name>
</gene>
<dbReference type="InParanoid" id="D8SQR1"/>